<dbReference type="PANTHER" id="PTHR30007:SF0">
    <property type="entry name" value="TRANSPOSASE"/>
    <property type="match status" value="1"/>
</dbReference>
<gene>
    <name evidence="3" type="ORF">EHYA_02943</name>
</gene>
<evidence type="ECO:0000259" key="2">
    <source>
        <dbReference type="Pfam" id="PF13340"/>
    </source>
</evidence>
<dbReference type="Pfam" id="PF13340">
    <property type="entry name" value="DUF4096"/>
    <property type="match status" value="1"/>
</dbReference>
<sequence>MRNLRVPQTVVCWGGGVSERKSYPSDLSDGQWSLIEPVITAWKHRHRSVSGHQGAYAMREIVNAILYQGRTGCQWAYLPHDLPPKSATYYYFAAWRDDGTDQVVHELLRCQVRERARRLEDPTLVVLDTQSVHVAAGVPSSTTGRDPAKRVPGRKRGLAVDVLGLIIAVTVVAASTHDNAAGIALLDRVAEHATTVCKALVDQGFKNAVVAHGSLLGIDVEIVERNPQETGFVPQRKRWRVEQTYGILILHRRLVRDYEHRTASSASRVHWAMTQVMARRLTGANTPTWRDPQTVAV</sequence>
<dbReference type="EMBL" id="BIFH01000017">
    <property type="protein sequence ID" value="GCD95273.1"/>
    <property type="molecule type" value="Genomic_DNA"/>
</dbReference>
<evidence type="ECO:0000259" key="1">
    <source>
        <dbReference type="Pfam" id="PF01609"/>
    </source>
</evidence>
<dbReference type="PANTHER" id="PTHR30007">
    <property type="entry name" value="PHP DOMAIN PROTEIN"/>
    <property type="match status" value="1"/>
</dbReference>
<dbReference type="Pfam" id="PF01609">
    <property type="entry name" value="DDE_Tnp_1"/>
    <property type="match status" value="1"/>
</dbReference>
<feature type="domain" description="Transposase IS4-like" evidence="1">
    <location>
        <begin position="122"/>
        <end position="248"/>
    </location>
</feature>
<organism evidence="3 4">
    <name type="scientific">Embleya hyalina</name>
    <dbReference type="NCBI Taxonomy" id="516124"/>
    <lineage>
        <taxon>Bacteria</taxon>
        <taxon>Bacillati</taxon>
        <taxon>Actinomycetota</taxon>
        <taxon>Actinomycetes</taxon>
        <taxon>Kitasatosporales</taxon>
        <taxon>Streptomycetaceae</taxon>
        <taxon>Embleya</taxon>
    </lineage>
</organism>
<keyword evidence="4" id="KW-1185">Reference proteome</keyword>
<dbReference type="InterPro" id="IPR025161">
    <property type="entry name" value="IS402-like_dom"/>
</dbReference>
<proteinExistence type="predicted"/>
<comment type="caution">
    <text evidence="3">The sequence shown here is derived from an EMBL/GenBank/DDBJ whole genome shotgun (WGS) entry which is preliminary data.</text>
</comment>
<dbReference type="Proteomes" id="UP000286931">
    <property type="component" value="Unassembled WGS sequence"/>
</dbReference>
<accession>A0A401YKZ6</accession>
<dbReference type="InterPro" id="IPR002559">
    <property type="entry name" value="Transposase_11"/>
</dbReference>
<dbReference type="AlphaFoldDB" id="A0A401YKZ6"/>
<dbReference type="NCBIfam" id="NF033580">
    <property type="entry name" value="transpos_IS5_3"/>
    <property type="match status" value="1"/>
</dbReference>
<evidence type="ECO:0000313" key="4">
    <source>
        <dbReference type="Proteomes" id="UP000286931"/>
    </source>
</evidence>
<name>A0A401YKZ6_9ACTN</name>
<feature type="domain" description="Insertion element IS402-like" evidence="2">
    <location>
        <begin position="27"/>
        <end position="103"/>
    </location>
</feature>
<evidence type="ECO:0000313" key="3">
    <source>
        <dbReference type="EMBL" id="GCD95273.1"/>
    </source>
</evidence>
<reference evidence="3 4" key="1">
    <citation type="submission" date="2018-12" db="EMBL/GenBank/DDBJ databases">
        <title>Draft genome sequence of Embleya hyalina NBRC 13850T.</title>
        <authorList>
            <person name="Komaki H."/>
            <person name="Hosoyama A."/>
            <person name="Kimura A."/>
            <person name="Ichikawa N."/>
            <person name="Tamura T."/>
        </authorList>
    </citation>
    <scope>NUCLEOTIDE SEQUENCE [LARGE SCALE GENOMIC DNA]</scope>
    <source>
        <strain evidence="3 4">NBRC 13850</strain>
    </source>
</reference>
<dbReference type="GO" id="GO:0004803">
    <property type="term" value="F:transposase activity"/>
    <property type="evidence" value="ECO:0007669"/>
    <property type="project" value="InterPro"/>
</dbReference>
<dbReference type="GO" id="GO:0003677">
    <property type="term" value="F:DNA binding"/>
    <property type="evidence" value="ECO:0007669"/>
    <property type="project" value="InterPro"/>
</dbReference>
<dbReference type="GO" id="GO:0006313">
    <property type="term" value="P:DNA transposition"/>
    <property type="evidence" value="ECO:0007669"/>
    <property type="project" value="InterPro"/>
</dbReference>
<protein>
    <submittedName>
        <fullName evidence="3">DDE transposase</fullName>
    </submittedName>
</protein>